<keyword evidence="3" id="KW-0602">Photosynthesis</keyword>
<proteinExistence type="predicted"/>
<dbReference type="EMBL" id="MN739312">
    <property type="protein sequence ID" value="QHS98173.1"/>
    <property type="molecule type" value="Genomic_DNA"/>
</dbReference>
<protein>
    <submittedName>
        <fullName evidence="5">Uncharacterized protein</fullName>
    </submittedName>
</protein>
<evidence type="ECO:0000256" key="1">
    <source>
        <dbReference type="ARBA" id="ARBA00004474"/>
    </source>
</evidence>
<keyword evidence="4" id="KW-0934">Plastid</keyword>
<keyword evidence="2" id="KW-0150">Chloroplast</keyword>
<dbReference type="AlphaFoldDB" id="A0A6C0C3R9"/>
<dbReference type="Gene3D" id="1.10.3460.10">
    <property type="entry name" value="Chlorophyll a/b binding protein domain"/>
    <property type="match status" value="1"/>
</dbReference>
<dbReference type="PANTHER" id="PTHR21649">
    <property type="entry name" value="CHLOROPHYLL A/B BINDING PROTEIN"/>
    <property type="match status" value="1"/>
</dbReference>
<evidence type="ECO:0000256" key="4">
    <source>
        <dbReference type="ARBA" id="ARBA00022640"/>
    </source>
</evidence>
<comment type="subcellular location">
    <subcellularLocation>
        <location evidence="1">Plastid</location>
    </subcellularLocation>
</comment>
<organism evidence="5">
    <name type="scientific">viral metagenome</name>
    <dbReference type="NCBI Taxonomy" id="1070528"/>
    <lineage>
        <taxon>unclassified sequences</taxon>
        <taxon>metagenomes</taxon>
        <taxon>organismal metagenomes</taxon>
    </lineage>
</organism>
<accession>A0A6C0C3R9</accession>
<evidence type="ECO:0000256" key="3">
    <source>
        <dbReference type="ARBA" id="ARBA00022531"/>
    </source>
</evidence>
<dbReference type="InterPro" id="IPR022796">
    <property type="entry name" value="Chloroa_b-bind"/>
</dbReference>
<reference evidence="5" key="1">
    <citation type="journal article" date="2020" name="Nature">
        <title>Giant virus diversity and host interactions through global metagenomics.</title>
        <authorList>
            <person name="Schulz F."/>
            <person name="Roux S."/>
            <person name="Paez-Espino D."/>
            <person name="Jungbluth S."/>
            <person name="Walsh D.A."/>
            <person name="Denef V.J."/>
            <person name="McMahon K.D."/>
            <person name="Konstantinidis K.T."/>
            <person name="Eloe-Fadrosh E.A."/>
            <person name="Kyrpides N.C."/>
            <person name="Woyke T."/>
        </authorList>
    </citation>
    <scope>NUCLEOTIDE SEQUENCE</scope>
    <source>
        <strain evidence="5">GVMAG-M-3300020182-84</strain>
    </source>
</reference>
<dbReference type="SUPFAM" id="SSF103511">
    <property type="entry name" value="Chlorophyll a-b binding protein"/>
    <property type="match status" value="1"/>
</dbReference>
<dbReference type="GO" id="GO:0009765">
    <property type="term" value="P:photosynthesis, light harvesting"/>
    <property type="evidence" value="ECO:0007669"/>
    <property type="project" value="InterPro"/>
</dbReference>
<evidence type="ECO:0000256" key="2">
    <source>
        <dbReference type="ARBA" id="ARBA00022528"/>
    </source>
</evidence>
<dbReference type="Pfam" id="PF00504">
    <property type="entry name" value="Chloroa_b-bind"/>
    <property type="match status" value="1"/>
</dbReference>
<dbReference type="GO" id="GO:0016020">
    <property type="term" value="C:membrane"/>
    <property type="evidence" value="ECO:0007669"/>
    <property type="project" value="InterPro"/>
</dbReference>
<sequence length="175" mass="19671">MLTQCVSRIIQVERLSSPPVICGSTPPFESFDPFGFSKDTKKVNYYREAELKHGRIGMVSATLIPIVEQFTHKQAIHGFDELPSSGKIAILTIMFASEFNSMLRGWKNPYTNPFELKEDYQPGDIGLSFDIDLAEEKNGLLLDKELNNGRLAMIASLGMIVQELVTYQPLFYTTA</sequence>
<evidence type="ECO:0000313" key="5">
    <source>
        <dbReference type="EMBL" id="QHS98173.1"/>
    </source>
</evidence>
<name>A0A6C0C3R9_9ZZZZ</name>
<dbReference type="GO" id="GO:0009536">
    <property type="term" value="C:plastid"/>
    <property type="evidence" value="ECO:0007669"/>
    <property type="project" value="UniProtKB-SubCell"/>
</dbReference>
<dbReference type="InterPro" id="IPR001344">
    <property type="entry name" value="Chloro_AB-bd_pln"/>
</dbReference>